<evidence type="ECO:0000313" key="3">
    <source>
        <dbReference type="Proteomes" id="UP000603708"/>
    </source>
</evidence>
<name>A0A919G018_9ACTN</name>
<protein>
    <submittedName>
        <fullName evidence="2">Uncharacterized protein</fullName>
    </submittedName>
</protein>
<comment type="caution">
    <text evidence="2">The sequence shown here is derived from an EMBL/GenBank/DDBJ whole genome shotgun (WGS) entry which is preliminary data.</text>
</comment>
<accession>A0A919G018</accession>
<proteinExistence type="predicted"/>
<dbReference type="AlphaFoldDB" id="A0A919G018"/>
<dbReference type="EMBL" id="BNCD01000004">
    <property type="protein sequence ID" value="GHH74956.1"/>
    <property type="molecule type" value="Genomic_DNA"/>
</dbReference>
<sequence length="55" mass="5845">MRGGVTPEGAGNRTVPWGEGAVVDPASAWRQRGAGQGELRMPPERARAWGRADKS</sequence>
<feature type="compositionally biased region" description="Basic and acidic residues" evidence="1">
    <location>
        <begin position="41"/>
        <end position="55"/>
    </location>
</feature>
<keyword evidence="3" id="KW-1185">Reference proteome</keyword>
<reference evidence="2" key="2">
    <citation type="submission" date="2020-09" db="EMBL/GenBank/DDBJ databases">
        <authorList>
            <person name="Sun Q."/>
            <person name="Ohkuma M."/>
        </authorList>
    </citation>
    <scope>NUCLEOTIDE SEQUENCE</scope>
    <source>
        <strain evidence="2">JCM 5069</strain>
    </source>
</reference>
<dbReference type="Proteomes" id="UP000603708">
    <property type="component" value="Unassembled WGS sequence"/>
</dbReference>
<evidence type="ECO:0000313" key="2">
    <source>
        <dbReference type="EMBL" id="GHH74956.1"/>
    </source>
</evidence>
<reference evidence="2" key="1">
    <citation type="journal article" date="2014" name="Int. J. Syst. Evol. Microbiol.">
        <title>Complete genome sequence of Corynebacterium casei LMG S-19264T (=DSM 44701T), isolated from a smear-ripened cheese.</title>
        <authorList>
            <consortium name="US DOE Joint Genome Institute (JGI-PGF)"/>
            <person name="Walter F."/>
            <person name="Albersmeier A."/>
            <person name="Kalinowski J."/>
            <person name="Ruckert C."/>
        </authorList>
    </citation>
    <scope>NUCLEOTIDE SEQUENCE</scope>
    <source>
        <strain evidence="2">JCM 5069</strain>
    </source>
</reference>
<gene>
    <name evidence="2" type="ORF">GCM10018793_17080</name>
</gene>
<organism evidence="2 3">
    <name type="scientific">Streptomyces sulfonofaciens</name>
    <dbReference type="NCBI Taxonomy" id="68272"/>
    <lineage>
        <taxon>Bacteria</taxon>
        <taxon>Bacillati</taxon>
        <taxon>Actinomycetota</taxon>
        <taxon>Actinomycetes</taxon>
        <taxon>Kitasatosporales</taxon>
        <taxon>Streptomycetaceae</taxon>
        <taxon>Streptomyces</taxon>
    </lineage>
</organism>
<evidence type="ECO:0000256" key="1">
    <source>
        <dbReference type="SAM" id="MobiDB-lite"/>
    </source>
</evidence>
<feature type="region of interest" description="Disordered" evidence="1">
    <location>
        <begin position="1"/>
        <end position="55"/>
    </location>
</feature>